<reference evidence="1" key="1">
    <citation type="submission" date="2018-05" db="EMBL/GenBank/DDBJ databases">
        <authorList>
            <person name="Lanie J.A."/>
            <person name="Ng W.-L."/>
            <person name="Kazmierczak K.M."/>
            <person name="Andrzejewski T.M."/>
            <person name="Davidsen T.M."/>
            <person name="Wayne K.J."/>
            <person name="Tettelin H."/>
            <person name="Glass J.I."/>
            <person name="Rusch D."/>
            <person name="Podicherti R."/>
            <person name="Tsui H.-C.T."/>
            <person name="Winkler M.E."/>
        </authorList>
    </citation>
    <scope>NUCLEOTIDE SEQUENCE</scope>
</reference>
<gene>
    <name evidence="1" type="ORF">METZ01_LOCUS37599</name>
</gene>
<proteinExistence type="predicted"/>
<name>A0A381QZ69_9ZZZZ</name>
<evidence type="ECO:0008006" key="2">
    <source>
        <dbReference type="Google" id="ProtNLM"/>
    </source>
</evidence>
<sequence>MIPRVAPGGPDHANHTFSPMTTVLRTTRALTSWITGRPAVEEYETVLSRGDREVPASVILPAGGRRNLPGWVVLHGVTRPGRFHPTLLRFVRALASSKAAVLVPQIPEWVDLSLEPERTLPTVRAALDGLRSLPGTSDGPYGLIGFSFGAPQAMIAAAHQDVSEQLAGVVGFGSYFDVASMVRFQMTGRFDLGDATHRLRPDPYGRWIMGWNHLTSIPEYQNAQDVADALRRLAVEAGERRILAWDPSYDTLKEHLKGQVSEDHREIFDLFAPPSDREPAETEAERIAPLLTHAAMKSTPLLDPLPFLDHLEPPVQLIHGRNDRLIPYTETLRLEAAFPEGKSIDTTITALMDHSEQGGRLANIGKEISEGVKLLRTLGRLLGTVYS</sequence>
<dbReference type="InterPro" id="IPR029058">
    <property type="entry name" value="AB_hydrolase_fold"/>
</dbReference>
<organism evidence="1">
    <name type="scientific">marine metagenome</name>
    <dbReference type="NCBI Taxonomy" id="408172"/>
    <lineage>
        <taxon>unclassified sequences</taxon>
        <taxon>metagenomes</taxon>
        <taxon>ecological metagenomes</taxon>
    </lineage>
</organism>
<accession>A0A381QZ69</accession>
<dbReference type="SUPFAM" id="SSF53474">
    <property type="entry name" value="alpha/beta-Hydrolases"/>
    <property type="match status" value="1"/>
</dbReference>
<dbReference type="AlphaFoldDB" id="A0A381QZ69"/>
<protein>
    <recommendedName>
        <fullName evidence="2">AB hydrolase-1 domain-containing protein</fullName>
    </recommendedName>
</protein>
<evidence type="ECO:0000313" key="1">
    <source>
        <dbReference type="EMBL" id="SUZ84745.1"/>
    </source>
</evidence>
<dbReference type="EMBL" id="UINC01001605">
    <property type="protein sequence ID" value="SUZ84745.1"/>
    <property type="molecule type" value="Genomic_DNA"/>
</dbReference>
<dbReference type="Gene3D" id="3.40.50.1820">
    <property type="entry name" value="alpha/beta hydrolase"/>
    <property type="match status" value="2"/>
</dbReference>